<sequence length="36" mass="4381">MSRSLLRVDVVMTMFTTPLLFRRFPFPPLRQHHEHS</sequence>
<proteinExistence type="predicted"/>
<gene>
    <name evidence="1" type="ORF">BU14_0269s0003</name>
</gene>
<name>A0A1X6P262_PORUM</name>
<dbReference type="Proteomes" id="UP000218209">
    <property type="component" value="Unassembled WGS sequence"/>
</dbReference>
<protein>
    <submittedName>
        <fullName evidence="1">Uncharacterized protein</fullName>
    </submittedName>
</protein>
<accession>A0A1X6P262</accession>
<organism evidence="1 2">
    <name type="scientific">Porphyra umbilicalis</name>
    <name type="common">Purple laver</name>
    <name type="synonym">Red alga</name>
    <dbReference type="NCBI Taxonomy" id="2786"/>
    <lineage>
        <taxon>Eukaryota</taxon>
        <taxon>Rhodophyta</taxon>
        <taxon>Bangiophyceae</taxon>
        <taxon>Bangiales</taxon>
        <taxon>Bangiaceae</taxon>
        <taxon>Porphyra</taxon>
    </lineage>
</organism>
<evidence type="ECO:0000313" key="2">
    <source>
        <dbReference type="Proteomes" id="UP000218209"/>
    </source>
</evidence>
<dbReference type="AlphaFoldDB" id="A0A1X6P262"/>
<keyword evidence="2" id="KW-1185">Reference proteome</keyword>
<dbReference type="EMBL" id="KV918932">
    <property type="protein sequence ID" value="OSX74723.1"/>
    <property type="molecule type" value="Genomic_DNA"/>
</dbReference>
<reference evidence="1 2" key="1">
    <citation type="submission" date="2017-03" db="EMBL/GenBank/DDBJ databases">
        <title>WGS assembly of Porphyra umbilicalis.</title>
        <authorList>
            <person name="Brawley S.H."/>
            <person name="Blouin N.A."/>
            <person name="Ficko-Blean E."/>
            <person name="Wheeler G.L."/>
            <person name="Lohr M."/>
            <person name="Goodson H.V."/>
            <person name="Jenkins J.W."/>
            <person name="Blaby-Haas C.E."/>
            <person name="Helliwell K.E."/>
            <person name="Chan C."/>
            <person name="Marriage T."/>
            <person name="Bhattacharya D."/>
            <person name="Klein A.S."/>
            <person name="Badis Y."/>
            <person name="Brodie J."/>
            <person name="Cao Y."/>
            <person name="Collen J."/>
            <person name="Dittami S.M."/>
            <person name="Gachon C.M."/>
            <person name="Green B.R."/>
            <person name="Karpowicz S."/>
            <person name="Kim J.W."/>
            <person name="Kudahl U."/>
            <person name="Lin S."/>
            <person name="Michel G."/>
            <person name="Mittag M."/>
            <person name="Olson B.J."/>
            <person name="Pangilinan J."/>
            <person name="Peng Y."/>
            <person name="Qiu H."/>
            <person name="Shu S."/>
            <person name="Singer J.T."/>
            <person name="Smith A.G."/>
            <person name="Sprecher B.N."/>
            <person name="Wagner V."/>
            <person name="Wang W."/>
            <person name="Wang Z.-Y."/>
            <person name="Yan J."/>
            <person name="Yarish C."/>
            <person name="Zoeuner-Riek S."/>
            <person name="Zhuang Y."/>
            <person name="Zou Y."/>
            <person name="Lindquist E.A."/>
            <person name="Grimwood J."/>
            <person name="Barry K."/>
            <person name="Rokhsar D.S."/>
            <person name="Schmutz J."/>
            <person name="Stiller J.W."/>
            <person name="Grossman A.R."/>
            <person name="Prochnik S.E."/>
        </authorList>
    </citation>
    <scope>NUCLEOTIDE SEQUENCE [LARGE SCALE GENOMIC DNA]</scope>
    <source>
        <strain evidence="1">4086291</strain>
    </source>
</reference>
<evidence type="ECO:0000313" key="1">
    <source>
        <dbReference type="EMBL" id="OSX74723.1"/>
    </source>
</evidence>